<reference evidence="8 9" key="2">
    <citation type="journal article" date="2022" name="Mol. Biol. Evol.">
        <title>Comparative Genomics Reveals Insights into the Divergent Evolution of Astigmatic Mites and Household Pest Adaptations.</title>
        <authorList>
            <person name="Xiong Q."/>
            <person name="Wan A.T."/>
            <person name="Liu X."/>
            <person name="Fung C.S."/>
            <person name="Xiao X."/>
            <person name="Malainual N."/>
            <person name="Hou J."/>
            <person name="Wang L."/>
            <person name="Wang M."/>
            <person name="Yang K.Y."/>
            <person name="Cui Y."/>
            <person name="Leung E.L."/>
            <person name="Nong W."/>
            <person name="Shin S.K."/>
            <person name="Au S.W."/>
            <person name="Jeong K.Y."/>
            <person name="Chew F.T."/>
            <person name="Hui J.H."/>
            <person name="Leung T.F."/>
            <person name="Tungtrongchitr A."/>
            <person name="Zhong N."/>
            <person name="Liu Z."/>
            <person name="Tsui S.K."/>
        </authorList>
    </citation>
    <scope>NUCLEOTIDE SEQUENCE [LARGE SCALE GENOMIC DNA]</scope>
    <source>
        <strain evidence="8">Derp</strain>
    </source>
</reference>
<feature type="compositionally biased region" description="Low complexity" evidence="7">
    <location>
        <begin position="23"/>
        <end position="42"/>
    </location>
</feature>
<dbReference type="SUPFAM" id="SSF55418">
    <property type="entry name" value="eIF4e-like"/>
    <property type="match status" value="1"/>
</dbReference>
<dbReference type="InterPro" id="IPR001040">
    <property type="entry name" value="TIF_eIF_4E"/>
</dbReference>
<evidence type="ECO:0000256" key="2">
    <source>
        <dbReference type="ARBA" id="ARBA00022540"/>
    </source>
</evidence>
<comment type="similarity">
    <text evidence="1 6">Belongs to the eukaryotic initiation factor 4E family.</text>
</comment>
<keyword evidence="9" id="KW-1185">Reference proteome</keyword>
<dbReference type="InterPro" id="IPR023398">
    <property type="entry name" value="TIF_eIF4e-like"/>
</dbReference>
<evidence type="ECO:0000313" key="8">
    <source>
        <dbReference type="EMBL" id="KAH9423208.1"/>
    </source>
</evidence>
<evidence type="ECO:0000256" key="1">
    <source>
        <dbReference type="ARBA" id="ARBA00009860"/>
    </source>
</evidence>
<evidence type="ECO:0000256" key="3">
    <source>
        <dbReference type="ARBA" id="ARBA00022845"/>
    </source>
</evidence>
<sequence>MELKNLANHLAESSENNDRKNEQQQQQLNQQQQQNHHQQQQQRLMTIKPTTTTTTISSLSLHPLENCWVFWHYRRARRRSTKKWMDCQRTLVEIDTIESFWMFFAKQRSPSMVRINQDYALFRKGIKPMWEDPANMNGGQWIFILQKSQDNYDQIINELWYKIIMAMLGSIFHKDIIEQICGIVFSMRISCFTKISIWVTDYRAIKQILILGHELKRLTKFNDCILFRRNDNMQTKFIL</sequence>
<protein>
    <submittedName>
        <fullName evidence="8">Translation initiation factor eIF4E</fullName>
    </submittedName>
</protein>
<feature type="region of interest" description="Disordered" evidence="7">
    <location>
        <begin position="1"/>
        <end position="43"/>
    </location>
</feature>
<accession>A0ABQ8JKS9</accession>
<evidence type="ECO:0000256" key="7">
    <source>
        <dbReference type="SAM" id="MobiDB-lite"/>
    </source>
</evidence>
<dbReference type="EMBL" id="NJHN03000032">
    <property type="protein sequence ID" value="KAH9423208.1"/>
    <property type="molecule type" value="Genomic_DNA"/>
</dbReference>
<comment type="caution">
    <text evidence="8">The sequence shown here is derived from an EMBL/GenBank/DDBJ whole genome shotgun (WGS) entry which is preliminary data.</text>
</comment>
<name>A0ABQ8JKS9_DERPT</name>
<keyword evidence="5 6" id="KW-0648">Protein biosynthesis</keyword>
<dbReference type="Proteomes" id="UP000887458">
    <property type="component" value="Unassembled WGS sequence"/>
</dbReference>
<evidence type="ECO:0000256" key="6">
    <source>
        <dbReference type="RuleBase" id="RU004374"/>
    </source>
</evidence>
<evidence type="ECO:0000256" key="5">
    <source>
        <dbReference type="ARBA" id="ARBA00022917"/>
    </source>
</evidence>
<gene>
    <name evidence="8" type="primary">EIF4E_2</name>
    <name evidence="8" type="ORF">DERP_003485</name>
</gene>
<proteinExistence type="inferred from homology"/>
<dbReference type="PANTHER" id="PTHR11960">
    <property type="entry name" value="EUKARYOTIC TRANSLATION INITIATION FACTOR 4E RELATED"/>
    <property type="match status" value="1"/>
</dbReference>
<organism evidence="8 9">
    <name type="scientific">Dermatophagoides pteronyssinus</name>
    <name type="common">European house dust mite</name>
    <dbReference type="NCBI Taxonomy" id="6956"/>
    <lineage>
        <taxon>Eukaryota</taxon>
        <taxon>Metazoa</taxon>
        <taxon>Ecdysozoa</taxon>
        <taxon>Arthropoda</taxon>
        <taxon>Chelicerata</taxon>
        <taxon>Arachnida</taxon>
        <taxon>Acari</taxon>
        <taxon>Acariformes</taxon>
        <taxon>Sarcoptiformes</taxon>
        <taxon>Astigmata</taxon>
        <taxon>Psoroptidia</taxon>
        <taxon>Analgoidea</taxon>
        <taxon>Pyroglyphidae</taxon>
        <taxon>Dermatophagoidinae</taxon>
        <taxon>Dermatophagoides</taxon>
    </lineage>
</organism>
<keyword evidence="2 6" id="KW-0396">Initiation factor</keyword>
<evidence type="ECO:0000256" key="4">
    <source>
        <dbReference type="ARBA" id="ARBA00022884"/>
    </source>
</evidence>
<dbReference type="Gene3D" id="3.30.760.10">
    <property type="entry name" value="RNA Cap, Translation Initiation Factor Eif4e"/>
    <property type="match status" value="1"/>
</dbReference>
<dbReference type="PANTHER" id="PTHR11960:SF8">
    <property type="entry name" value="EUKARYOTIC TRANSLATION INITIATION FACTOR 4E1-RELATED"/>
    <property type="match status" value="1"/>
</dbReference>
<dbReference type="GO" id="GO:0003743">
    <property type="term" value="F:translation initiation factor activity"/>
    <property type="evidence" value="ECO:0007669"/>
    <property type="project" value="UniProtKB-KW"/>
</dbReference>
<keyword evidence="3" id="KW-0810">Translation regulation</keyword>
<keyword evidence="4 6" id="KW-0694">RNA-binding</keyword>
<evidence type="ECO:0000313" key="9">
    <source>
        <dbReference type="Proteomes" id="UP000887458"/>
    </source>
</evidence>
<reference evidence="8 9" key="1">
    <citation type="journal article" date="2018" name="J. Allergy Clin. Immunol.">
        <title>High-quality assembly of Dermatophagoides pteronyssinus genome and transcriptome reveals a wide range of novel allergens.</title>
        <authorList>
            <person name="Liu X.Y."/>
            <person name="Yang K.Y."/>
            <person name="Wang M.Q."/>
            <person name="Kwok J.S."/>
            <person name="Zeng X."/>
            <person name="Yang Z."/>
            <person name="Xiao X.J."/>
            <person name="Lau C.P."/>
            <person name="Li Y."/>
            <person name="Huang Z.M."/>
            <person name="Ba J.G."/>
            <person name="Yim A.K."/>
            <person name="Ouyang C.Y."/>
            <person name="Ngai S.M."/>
            <person name="Chan T.F."/>
            <person name="Leung E.L."/>
            <person name="Liu L."/>
            <person name="Liu Z.G."/>
            <person name="Tsui S.K."/>
        </authorList>
    </citation>
    <scope>NUCLEOTIDE SEQUENCE [LARGE SCALE GENOMIC DNA]</scope>
    <source>
        <strain evidence="8">Derp</strain>
    </source>
</reference>
<dbReference type="Pfam" id="PF01652">
    <property type="entry name" value="IF4E"/>
    <property type="match status" value="1"/>
</dbReference>